<feature type="region of interest" description="Disordered" evidence="1">
    <location>
        <begin position="1"/>
        <end position="20"/>
    </location>
</feature>
<dbReference type="EMBL" id="AWWV01009223">
    <property type="protein sequence ID" value="OMO87342.1"/>
    <property type="molecule type" value="Genomic_DNA"/>
</dbReference>
<reference evidence="2 3" key="1">
    <citation type="submission" date="2013-09" db="EMBL/GenBank/DDBJ databases">
        <title>Corchorus capsularis genome sequencing.</title>
        <authorList>
            <person name="Alam M."/>
            <person name="Haque M.S."/>
            <person name="Islam M.S."/>
            <person name="Emdad E.M."/>
            <person name="Islam M.M."/>
            <person name="Ahmed B."/>
            <person name="Halim A."/>
            <person name="Hossen Q.M.M."/>
            <person name="Hossain M.Z."/>
            <person name="Ahmed R."/>
            <person name="Khan M.M."/>
            <person name="Islam R."/>
            <person name="Rashid M.M."/>
            <person name="Khan S.A."/>
            <person name="Rahman M.S."/>
            <person name="Alam M."/>
        </authorList>
    </citation>
    <scope>NUCLEOTIDE SEQUENCE [LARGE SCALE GENOMIC DNA]</scope>
    <source>
        <strain evidence="3">cv. CVL-1</strain>
        <tissue evidence="2">Whole seedling</tissue>
    </source>
</reference>
<evidence type="ECO:0000313" key="2">
    <source>
        <dbReference type="EMBL" id="OMO87342.1"/>
    </source>
</evidence>
<accession>A0A1R3IXN1</accession>
<name>A0A1R3IXN1_COCAP</name>
<keyword evidence="3" id="KW-1185">Reference proteome</keyword>
<dbReference type="AlphaFoldDB" id="A0A1R3IXN1"/>
<evidence type="ECO:0000313" key="3">
    <source>
        <dbReference type="Proteomes" id="UP000188268"/>
    </source>
</evidence>
<sequence length="20" mass="2165">MARFRCRGSNPGLLGESQVS</sequence>
<proteinExistence type="predicted"/>
<comment type="caution">
    <text evidence="2">The sequence shown here is derived from an EMBL/GenBank/DDBJ whole genome shotgun (WGS) entry which is preliminary data.</text>
</comment>
<organism evidence="2 3">
    <name type="scientific">Corchorus capsularis</name>
    <name type="common">Jute</name>
    <dbReference type="NCBI Taxonomy" id="210143"/>
    <lineage>
        <taxon>Eukaryota</taxon>
        <taxon>Viridiplantae</taxon>
        <taxon>Streptophyta</taxon>
        <taxon>Embryophyta</taxon>
        <taxon>Tracheophyta</taxon>
        <taxon>Spermatophyta</taxon>
        <taxon>Magnoliopsida</taxon>
        <taxon>eudicotyledons</taxon>
        <taxon>Gunneridae</taxon>
        <taxon>Pentapetalae</taxon>
        <taxon>rosids</taxon>
        <taxon>malvids</taxon>
        <taxon>Malvales</taxon>
        <taxon>Malvaceae</taxon>
        <taxon>Grewioideae</taxon>
        <taxon>Apeibeae</taxon>
        <taxon>Corchorus</taxon>
    </lineage>
</organism>
<protein>
    <submittedName>
        <fullName evidence="2">Uncharacterized protein</fullName>
    </submittedName>
</protein>
<dbReference type="Gramene" id="OMO87342">
    <property type="protein sequence ID" value="OMO87342"/>
    <property type="gene ID" value="CCACVL1_09098"/>
</dbReference>
<dbReference type="Proteomes" id="UP000188268">
    <property type="component" value="Unassembled WGS sequence"/>
</dbReference>
<evidence type="ECO:0000256" key="1">
    <source>
        <dbReference type="SAM" id="MobiDB-lite"/>
    </source>
</evidence>
<gene>
    <name evidence="2" type="ORF">CCACVL1_09098</name>
</gene>